<name>A0A0K6GEN7_9AGAM</name>
<evidence type="ECO:0008006" key="3">
    <source>
        <dbReference type="Google" id="ProtNLM"/>
    </source>
</evidence>
<keyword evidence="2" id="KW-1185">Reference proteome</keyword>
<proteinExistence type="predicted"/>
<accession>A0A0K6GEN7</accession>
<dbReference type="Proteomes" id="UP000044841">
    <property type="component" value="Unassembled WGS sequence"/>
</dbReference>
<organism evidence="1 2">
    <name type="scientific">Rhizoctonia solani</name>
    <dbReference type="NCBI Taxonomy" id="456999"/>
    <lineage>
        <taxon>Eukaryota</taxon>
        <taxon>Fungi</taxon>
        <taxon>Dikarya</taxon>
        <taxon>Basidiomycota</taxon>
        <taxon>Agaricomycotina</taxon>
        <taxon>Agaricomycetes</taxon>
        <taxon>Cantharellales</taxon>
        <taxon>Ceratobasidiaceae</taxon>
        <taxon>Rhizoctonia</taxon>
    </lineage>
</organism>
<evidence type="ECO:0000313" key="1">
    <source>
        <dbReference type="EMBL" id="CUA77078.1"/>
    </source>
</evidence>
<dbReference type="EMBL" id="CYGV01001767">
    <property type="protein sequence ID" value="CUA77078.1"/>
    <property type="molecule type" value="Genomic_DNA"/>
</dbReference>
<gene>
    <name evidence="1" type="ORF">RSOLAG22IIIB_06492</name>
</gene>
<sequence length="512" mass="59168">MQSTRGYFAYRLRGIYYSKYLACGAQISEFGQKLANSIPRDPSIFQDWVRSIIRMLEEVRAKLEENLWPDGCIPMDYELIDGRYWTMDHHHRQIKWTYVIDLDNLMFTVNQVVHFRLDNMPPSNPGLGYYWTDLSKTPRECFPVTFHLWPNPLFDIEERQQSYNALNPVILPVREWGVPNCDKFTMAQRFSMALSNYFLRNISTEMHQAYTPKDRRRTGHFCWDLLCAATSGVPLLHYDEQPDERILASRAEGNSPYVLVEKTGAQEFKSFEPTDAGNYCWVRGCLVTFCVQLSQKGQVEHEILQMVHKMHLDEQAECVGIILSSQRELIVVAIDNGLGPTREVRHTPVLDIRPSTGRPGEASDGLLLLLQLLSPPATIPPLRLPWRAPWPNQPVPLMPQQLSVELVQHIIHYADTETYLTLCKVSKSIRKICLSNPRVGEYTILHKIPQGDLAFAARHTGDETLRILDLRWIRCPNFRSYGYWEAHEIPNPAEAVDVVDDEAKTKKKRLCW</sequence>
<reference evidence="1 2" key="1">
    <citation type="submission" date="2015-07" db="EMBL/GenBank/DDBJ databases">
        <authorList>
            <person name="Noorani M."/>
        </authorList>
    </citation>
    <scope>NUCLEOTIDE SEQUENCE [LARGE SCALE GENOMIC DNA]</scope>
    <source>
        <strain evidence="1">BBA 69670</strain>
    </source>
</reference>
<dbReference type="AlphaFoldDB" id="A0A0K6GEN7"/>
<evidence type="ECO:0000313" key="2">
    <source>
        <dbReference type="Proteomes" id="UP000044841"/>
    </source>
</evidence>
<protein>
    <recommendedName>
        <fullName evidence="3">F-box domain-containing protein</fullName>
    </recommendedName>
</protein>